<keyword evidence="3" id="KW-1185">Reference proteome</keyword>
<dbReference type="InterPro" id="IPR021741">
    <property type="entry name" value="DUF3311"/>
</dbReference>
<feature type="transmembrane region" description="Helical" evidence="1">
    <location>
        <begin position="12"/>
        <end position="30"/>
    </location>
</feature>
<organism evidence="2 3">
    <name type="scientific">Catellatospora chokoriensis</name>
    <dbReference type="NCBI Taxonomy" id="310353"/>
    <lineage>
        <taxon>Bacteria</taxon>
        <taxon>Bacillati</taxon>
        <taxon>Actinomycetota</taxon>
        <taxon>Actinomycetes</taxon>
        <taxon>Micromonosporales</taxon>
        <taxon>Micromonosporaceae</taxon>
        <taxon>Catellatospora</taxon>
    </lineage>
</organism>
<evidence type="ECO:0000256" key="1">
    <source>
        <dbReference type="SAM" id="Phobius"/>
    </source>
</evidence>
<dbReference type="Pfam" id="PF11755">
    <property type="entry name" value="DUF3311"/>
    <property type="match status" value="1"/>
</dbReference>
<sequence length="69" mass="8032">MPEFGARPARRGWRWLLLVPILAPLPVGLYNRLEPQLWGIPFFYWYQVGCAVLAMSVTTFVHRMTRAGR</sequence>
<keyword evidence="1" id="KW-1133">Transmembrane helix</keyword>
<evidence type="ECO:0000313" key="3">
    <source>
        <dbReference type="Proteomes" id="UP000619293"/>
    </source>
</evidence>
<gene>
    <name evidence="2" type="ORF">Cch02nite_08340</name>
</gene>
<keyword evidence="1" id="KW-0812">Transmembrane</keyword>
<evidence type="ECO:0000313" key="2">
    <source>
        <dbReference type="EMBL" id="GIF87390.1"/>
    </source>
</evidence>
<accession>A0A8J3JYF0</accession>
<protein>
    <recommendedName>
        <fullName evidence="4">DUF3311 domain-containing protein</fullName>
    </recommendedName>
</protein>
<comment type="caution">
    <text evidence="2">The sequence shown here is derived from an EMBL/GenBank/DDBJ whole genome shotgun (WGS) entry which is preliminary data.</text>
</comment>
<keyword evidence="1" id="KW-0472">Membrane</keyword>
<dbReference type="AlphaFoldDB" id="A0A8J3JYF0"/>
<reference evidence="2 3" key="1">
    <citation type="submission" date="2021-01" db="EMBL/GenBank/DDBJ databases">
        <title>Whole genome shotgun sequence of Catellatospora chokoriensis NBRC 107358.</title>
        <authorList>
            <person name="Komaki H."/>
            <person name="Tamura T."/>
        </authorList>
    </citation>
    <scope>NUCLEOTIDE SEQUENCE [LARGE SCALE GENOMIC DNA]</scope>
    <source>
        <strain evidence="2 3">NBRC 107358</strain>
    </source>
</reference>
<feature type="transmembrane region" description="Helical" evidence="1">
    <location>
        <begin position="42"/>
        <end position="61"/>
    </location>
</feature>
<dbReference type="RefSeq" id="WP_239120264.1">
    <property type="nucleotide sequence ID" value="NZ_BAAALB010000032.1"/>
</dbReference>
<proteinExistence type="predicted"/>
<dbReference type="Proteomes" id="UP000619293">
    <property type="component" value="Unassembled WGS sequence"/>
</dbReference>
<evidence type="ECO:0008006" key="4">
    <source>
        <dbReference type="Google" id="ProtNLM"/>
    </source>
</evidence>
<dbReference type="EMBL" id="BONG01000004">
    <property type="protein sequence ID" value="GIF87390.1"/>
    <property type="molecule type" value="Genomic_DNA"/>
</dbReference>
<name>A0A8J3JYF0_9ACTN</name>